<feature type="transmembrane region" description="Helical" evidence="1">
    <location>
        <begin position="46"/>
        <end position="64"/>
    </location>
</feature>
<keyword evidence="5" id="KW-1185">Reference proteome</keyword>
<dbReference type="GeneID" id="92748686"/>
<gene>
    <name evidence="2" type="ORF">HC138_00760</name>
    <name evidence="3" type="ORF">I6L55_00690</name>
</gene>
<dbReference type="Proteomes" id="UP000683520">
    <property type="component" value="Chromosome"/>
</dbReference>
<reference evidence="3 5" key="2">
    <citation type="submission" date="2021-06" db="EMBL/GenBank/DDBJ databases">
        <title>FDA dAtabase for Regulatory Grade micrObial Sequences (FDA-ARGOS): Supporting development and validation of Infectious Disease Dx tests.</title>
        <authorList>
            <person name="Sproer C."/>
            <person name="Gronow S."/>
            <person name="Severitt S."/>
            <person name="Schroder I."/>
            <person name="Tallon L."/>
            <person name="Sadzewicz L."/>
            <person name="Zhao X."/>
            <person name="Boylan J."/>
            <person name="Ott S."/>
            <person name="Bowen H."/>
            <person name="Vavikolanu K."/>
            <person name="Mehta A."/>
            <person name="Aluvathingal J."/>
            <person name="Nadendla S."/>
            <person name="Lowell S."/>
            <person name="Myers T."/>
            <person name="Yan Y."/>
        </authorList>
    </citation>
    <scope>NUCLEOTIDE SEQUENCE [LARGE SCALE GENOMIC DNA]</scope>
    <source>
        <strain evidence="3 5">FDAARGOS 1425</strain>
    </source>
</reference>
<protein>
    <submittedName>
        <fullName evidence="2">Uncharacterized protein</fullName>
    </submittedName>
</protein>
<dbReference type="EMBL" id="CP077302">
    <property type="protein sequence ID" value="QXB18680.1"/>
    <property type="molecule type" value="Genomic_DNA"/>
</dbReference>
<name>A0AAP6XH44_9CORY</name>
<dbReference type="EMBL" id="JAAUVV010000001">
    <property type="protein sequence ID" value="NJJ02916.1"/>
    <property type="molecule type" value="Genomic_DNA"/>
</dbReference>
<keyword evidence="1" id="KW-0812">Transmembrane</keyword>
<evidence type="ECO:0000256" key="1">
    <source>
        <dbReference type="SAM" id="Phobius"/>
    </source>
</evidence>
<keyword evidence="1" id="KW-0472">Membrane</keyword>
<keyword evidence="1" id="KW-1133">Transmembrane helix</keyword>
<accession>A0AAP6XH44</accession>
<feature type="transmembrane region" description="Helical" evidence="1">
    <location>
        <begin position="21"/>
        <end position="40"/>
    </location>
</feature>
<evidence type="ECO:0000313" key="2">
    <source>
        <dbReference type="EMBL" id="NJJ02916.1"/>
    </source>
</evidence>
<evidence type="ECO:0000313" key="4">
    <source>
        <dbReference type="Proteomes" id="UP000591626"/>
    </source>
</evidence>
<evidence type="ECO:0000313" key="3">
    <source>
        <dbReference type="EMBL" id="QXB18680.1"/>
    </source>
</evidence>
<sequence length="77" mass="8465">MTMQPRPNNPIDQRKAAVRKYSRDALVWAGGGLAGGIAFGLLMQSWTILVLGLVIGVAGGFVNWNKVQKIVNHQDRY</sequence>
<dbReference type="RefSeq" id="WP_070422217.1">
    <property type="nucleotide sequence ID" value="NZ_CP047198.1"/>
</dbReference>
<dbReference type="AlphaFoldDB" id="A0AAP6XH44"/>
<reference evidence="2 4" key="1">
    <citation type="submission" date="2020-03" db="EMBL/GenBank/DDBJ databases">
        <title>Draft genome sequences of bacterial isolates from the female urobiome.</title>
        <authorList>
            <person name="Miller-Ensminger T."/>
            <person name="Wolfe A.J."/>
            <person name="Putonti C."/>
        </authorList>
    </citation>
    <scope>NUCLEOTIDE SEQUENCE [LARGE SCALE GENOMIC DNA]</scope>
    <source>
        <strain evidence="2 4">UMB8490</strain>
    </source>
</reference>
<proteinExistence type="predicted"/>
<evidence type="ECO:0000313" key="5">
    <source>
        <dbReference type="Proteomes" id="UP000683520"/>
    </source>
</evidence>
<dbReference type="Proteomes" id="UP000591626">
    <property type="component" value="Unassembled WGS sequence"/>
</dbReference>
<organism evidence="2 4">
    <name type="scientific">Corynebacterium coyleae</name>
    <dbReference type="NCBI Taxonomy" id="53374"/>
    <lineage>
        <taxon>Bacteria</taxon>
        <taxon>Bacillati</taxon>
        <taxon>Actinomycetota</taxon>
        <taxon>Actinomycetes</taxon>
        <taxon>Mycobacteriales</taxon>
        <taxon>Corynebacteriaceae</taxon>
        <taxon>Corynebacterium</taxon>
    </lineage>
</organism>